<reference evidence="2" key="1">
    <citation type="submission" date="2019-12" db="EMBL/GenBank/DDBJ databases">
        <title>Comparative genomics gives insights into the taxonomy of the Azoarcus-Aromatoleum group and reveals separate origins of nif in the plant-associated Azoarcus and non-plant-associated Aromatoleum sub-groups.</title>
        <authorList>
            <person name="Lafos M."/>
            <person name="Maluk M."/>
            <person name="Batista M."/>
            <person name="Junghare M."/>
            <person name="Carmona M."/>
            <person name="Faoro H."/>
            <person name="Cruz L.M."/>
            <person name="Battistoni F."/>
            <person name="De Souza E."/>
            <person name="Pedrosa F."/>
            <person name="Chen W.-M."/>
            <person name="Poole P.S."/>
            <person name="Dixon R.A."/>
            <person name="James E.K."/>
        </authorList>
    </citation>
    <scope>NUCLEOTIDE SEQUENCE</scope>
    <source>
        <strain evidence="2">U120</strain>
    </source>
</reference>
<protein>
    <submittedName>
        <fullName evidence="2">Prepilin-type N-terminal cleavage/methylation domain-containing protein</fullName>
    </submittedName>
</protein>
<comment type="caution">
    <text evidence="2">The sequence shown here is derived from an EMBL/GenBank/DDBJ whole genome shotgun (WGS) entry which is preliminary data.</text>
</comment>
<name>A0ABX1N495_9RHOO</name>
<dbReference type="EMBL" id="WTVH01000023">
    <property type="protein sequence ID" value="NMF94084.1"/>
    <property type="molecule type" value="Genomic_DNA"/>
</dbReference>
<feature type="transmembrane region" description="Helical" evidence="1">
    <location>
        <begin position="12"/>
        <end position="32"/>
    </location>
</feature>
<evidence type="ECO:0000256" key="1">
    <source>
        <dbReference type="SAM" id="Phobius"/>
    </source>
</evidence>
<evidence type="ECO:0000313" key="3">
    <source>
        <dbReference type="Proteomes" id="UP000601990"/>
    </source>
</evidence>
<dbReference type="Proteomes" id="UP000601990">
    <property type="component" value="Unassembled WGS sequence"/>
</dbReference>
<organism evidence="2 3">
    <name type="scientific">Aromatoleum buckelii</name>
    <dbReference type="NCBI Taxonomy" id="200254"/>
    <lineage>
        <taxon>Bacteria</taxon>
        <taxon>Pseudomonadati</taxon>
        <taxon>Pseudomonadota</taxon>
        <taxon>Betaproteobacteria</taxon>
        <taxon>Rhodocyclales</taxon>
        <taxon>Rhodocyclaceae</taxon>
        <taxon>Aromatoleum</taxon>
    </lineage>
</organism>
<keyword evidence="1" id="KW-0472">Membrane</keyword>
<dbReference type="NCBIfam" id="TIGR02532">
    <property type="entry name" value="IV_pilin_GFxxxE"/>
    <property type="match status" value="1"/>
</dbReference>
<keyword evidence="1" id="KW-0812">Transmembrane</keyword>
<dbReference type="RefSeq" id="WP_169199326.1">
    <property type="nucleotide sequence ID" value="NZ_WTVH02000010.1"/>
</dbReference>
<sequence>MVKSSIVQQRGFSLLEVLVALTIMALSLASLYHATGGSVRAMVEADRQTRALFLAQSMLAQYPAVPNGGVRDQGLYDDMRWRLISEAWPVAGDSPPVLLHRIVVEVEWSDRGRQRQLTLASIAPERSELR</sequence>
<accession>A0ABX1N495</accession>
<evidence type="ECO:0000313" key="2">
    <source>
        <dbReference type="EMBL" id="NMF94084.1"/>
    </source>
</evidence>
<gene>
    <name evidence="2" type="ORF">GO608_12180</name>
</gene>
<proteinExistence type="predicted"/>
<dbReference type="Pfam" id="PF07963">
    <property type="entry name" value="N_methyl"/>
    <property type="match status" value="1"/>
</dbReference>
<keyword evidence="1" id="KW-1133">Transmembrane helix</keyword>
<keyword evidence="3" id="KW-1185">Reference proteome</keyword>
<dbReference type="InterPro" id="IPR012902">
    <property type="entry name" value="N_methyl_site"/>
</dbReference>